<accession>A0A9P7D4F8</accession>
<feature type="non-terminal residue" evidence="1">
    <location>
        <position position="119"/>
    </location>
</feature>
<dbReference type="EMBL" id="JABBWD010000017">
    <property type="protein sequence ID" value="KAG1778126.1"/>
    <property type="molecule type" value="Genomic_DNA"/>
</dbReference>
<protein>
    <submittedName>
        <fullName evidence="1">Uncharacterized protein</fullName>
    </submittedName>
</protein>
<dbReference type="OrthoDB" id="2686809at2759"/>
<organism evidence="1 2">
    <name type="scientific">Suillus placidus</name>
    <dbReference type="NCBI Taxonomy" id="48579"/>
    <lineage>
        <taxon>Eukaryota</taxon>
        <taxon>Fungi</taxon>
        <taxon>Dikarya</taxon>
        <taxon>Basidiomycota</taxon>
        <taxon>Agaricomycotina</taxon>
        <taxon>Agaricomycetes</taxon>
        <taxon>Agaricomycetidae</taxon>
        <taxon>Boletales</taxon>
        <taxon>Suillineae</taxon>
        <taxon>Suillaceae</taxon>
        <taxon>Suillus</taxon>
    </lineage>
</organism>
<dbReference type="Proteomes" id="UP000714275">
    <property type="component" value="Unassembled WGS sequence"/>
</dbReference>
<keyword evidence="2" id="KW-1185">Reference proteome</keyword>
<feature type="non-terminal residue" evidence="1">
    <location>
        <position position="1"/>
    </location>
</feature>
<reference evidence="1" key="1">
    <citation type="journal article" date="2020" name="New Phytol.">
        <title>Comparative genomics reveals dynamic genome evolution in host specialist ectomycorrhizal fungi.</title>
        <authorList>
            <person name="Lofgren L.A."/>
            <person name="Nguyen N.H."/>
            <person name="Vilgalys R."/>
            <person name="Ruytinx J."/>
            <person name="Liao H.L."/>
            <person name="Branco S."/>
            <person name="Kuo A."/>
            <person name="LaButti K."/>
            <person name="Lipzen A."/>
            <person name="Andreopoulos W."/>
            <person name="Pangilinan J."/>
            <person name="Riley R."/>
            <person name="Hundley H."/>
            <person name="Na H."/>
            <person name="Barry K."/>
            <person name="Grigoriev I.V."/>
            <person name="Stajich J.E."/>
            <person name="Kennedy P.G."/>
        </authorList>
    </citation>
    <scope>NUCLEOTIDE SEQUENCE</scope>
    <source>
        <strain evidence="1">DOB743</strain>
    </source>
</reference>
<dbReference type="Gene3D" id="2.40.70.10">
    <property type="entry name" value="Acid Proteases"/>
    <property type="match status" value="1"/>
</dbReference>
<comment type="caution">
    <text evidence="1">The sequence shown here is derived from an EMBL/GenBank/DDBJ whole genome shotgun (WGS) entry which is preliminary data.</text>
</comment>
<name>A0A9P7D4F8_9AGAM</name>
<evidence type="ECO:0000313" key="2">
    <source>
        <dbReference type="Proteomes" id="UP000714275"/>
    </source>
</evidence>
<dbReference type="AlphaFoldDB" id="A0A9P7D4F8"/>
<evidence type="ECO:0000313" key="1">
    <source>
        <dbReference type="EMBL" id="KAG1778126.1"/>
    </source>
</evidence>
<dbReference type="InterPro" id="IPR021109">
    <property type="entry name" value="Peptidase_aspartic_dom_sf"/>
</dbReference>
<proteinExistence type="predicted"/>
<gene>
    <name evidence="1" type="ORF">EV702DRAFT_920456</name>
</gene>
<sequence>KPKVPVLIPQEDPKHMPRISELSVKIDPRLIIDQISNSQIQLTAWQILAISKDLSSSLINLIKPKSHKDQTIMDTFLTHDRRSRTREDLIYIDTEINGHKIRAIYDTGSEINILNTSIY</sequence>